<dbReference type="PANTHER" id="PTHR43252">
    <property type="entry name" value="TRANSCRIPTIONAL REGULATOR YQJI"/>
    <property type="match status" value="1"/>
</dbReference>
<name>A0A559JVJ0_9BACL</name>
<dbReference type="InterPro" id="IPR036388">
    <property type="entry name" value="WH-like_DNA-bd_sf"/>
</dbReference>
<dbReference type="Proteomes" id="UP000317036">
    <property type="component" value="Unassembled WGS sequence"/>
</dbReference>
<dbReference type="SUPFAM" id="SSF46785">
    <property type="entry name" value="Winged helix' DNA-binding domain"/>
    <property type="match status" value="1"/>
</dbReference>
<dbReference type="RefSeq" id="WP_144854220.1">
    <property type="nucleotide sequence ID" value="NZ_VNJI01000063.1"/>
</dbReference>
<dbReference type="AlphaFoldDB" id="A0A559JVJ0"/>
<dbReference type="InterPro" id="IPR036390">
    <property type="entry name" value="WH_DNA-bd_sf"/>
</dbReference>
<organism evidence="2 3">
    <name type="scientific">Paenibacillus cremeus</name>
    <dbReference type="NCBI Taxonomy" id="2163881"/>
    <lineage>
        <taxon>Bacteria</taxon>
        <taxon>Bacillati</taxon>
        <taxon>Bacillota</taxon>
        <taxon>Bacilli</taxon>
        <taxon>Bacillales</taxon>
        <taxon>Paenibacillaceae</taxon>
        <taxon>Paenibacillus</taxon>
    </lineage>
</organism>
<keyword evidence="3" id="KW-1185">Reference proteome</keyword>
<evidence type="ECO:0000313" key="3">
    <source>
        <dbReference type="Proteomes" id="UP000317036"/>
    </source>
</evidence>
<proteinExistence type="predicted"/>
<reference evidence="2 3" key="1">
    <citation type="submission" date="2019-07" db="EMBL/GenBank/DDBJ databases">
        <authorList>
            <person name="Kim J."/>
        </authorList>
    </citation>
    <scope>NUCLEOTIDE SEQUENCE [LARGE SCALE GENOMIC DNA]</scope>
    <source>
        <strain evidence="2 3">JC52</strain>
    </source>
</reference>
<feature type="domain" description="Transcription regulator PadR N-terminal" evidence="1">
    <location>
        <begin position="7"/>
        <end position="82"/>
    </location>
</feature>
<dbReference type="InterPro" id="IPR005149">
    <property type="entry name" value="Tscrpt_reg_PadR_N"/>
</dbReference>
<sequence length="186" mass="21807">MSMKLVILGLLMEADSHPYEMRHKMKDRAMLNYIKMQEGSLYYAIDQLKKSGYVEVLETVKEGGRPDRTVYRITEAGRKLFQEMLIEQFASTSPVFHPMYAALVFAWNGDQEQIHKVLQKKLEEQRARVAVMERIYEEHLEIVPRCSLQVMKGQWEHAIVELRWLERLTEDAAHGRLNERGTPIES</sequence>
<gene>
    <name evidence="2" type="ORF">FPZ49_31195</name>
</gene>
<dbReference type="Pfam" id="PF03551">
    <property type="entry name" value="PadR"/>
    <property type="match status" value="1"/>
</dbReference>
<evidence type="ECO:0000313" key="2">
    <source>
        <dbReference type="EMBL" id="TVY03914.1"/>
    </source>
</evidence>
<dbReference type="OrthoDB" id="9808762at2"/>
<dbReference type="EMBL" id="VNJI01000063">
    <property type="protein sequence ID" value="TVY03914.1"/>
    <property type="molecule type" value="Genomic_DNA"/>
</dbReference>
<dbReference type="PANTHER" id="PTHR43252:SF7">
    <property type="entry name" value="TRANSCRIPTIONAL REGULATOR YQJI"/>
    <property type="match status" value="1"/>
</dbReference>
<dbReference type="Gene3D" id="1.10.10.10">
    <property type="entry name" value="Winged helix-like DNA-binding domain superfamily/Winged helix DNA-binding domain"/>
    <property type="match status" value="1"/>
</dbReference>
<evidence type="ECO:0000259" key="1">
    <source>
        <dbReference type="Pfam" id="PF03551"/>
    </source>
</evidence>
<comment type="caution">
    <text evidence="2">The sequence shown here is derived from an EMBL/GenBank/DDBJ whole genome shotgun (WGS) entry which is preliminary data.</text>
</comment>
<protein>
    <submittedName>
        <fullName evidence="2">PadR family transcriptional regulator</fullName>
    </submittedName>
</protein>
<accession>A0A559JVJ0</accession>